<reference evidence="2" key="1">
    <citation type="journal article" date="2014" name="Front. Microbiol.">
        <title>High frequency of phylogenetically diverse reductive dehalogenase-homologous genes in deep subseafloor sedimentary metagenomes.</title>
        <authorList>
            <person name="Kawai M."/>
            <person name="Futagami T."/>
            <person name="Toyoda A."/>
            <person name="Takaki Y."/>
            <person name="Nishi S."/>
            <person name="Hori S."/>
            <person name="Arai W."/>
            <person name="Tsubouchi T."/>
            <person name="Morono Y."/>
            <person name="Uchiyama I."/>
            <person name="Ito T."/>
            <person name="Fujiyama A."/>
            <person name="Inagaki F."/>
            <person name="Takami H."/>
        </authorList>
    </citation>
    <scope>NUCLEOTIDE SEQUENCE</scope>
    <source>
        <strain evidence="2">Expedition CK06-06</strain>
    </source>
</reference>
<dbReference type="InterPro" id="IPR027417">
    <property type="entry name" value="P-loop_NTPase"/>
</dbReference>
<dbReference type="EMBL" id="BARU01040364">
    <property type="protein sequence ID" value="GAH77307.1"/>
    <property type="molecule type" value="Genomic_DNA"/>
</dbReference>
<accession>X1I6G6</accession>
<evidence type="ECO:0000259" key="1">
    <source>
        <dbReference type="PROSITE" id="PS51194"/>
    </source>
</evidence>
<feature type="non-terminal residue" evidence="2">
    <location>
        <position position="1"/>
    </location>
</feature>
<dbReference type="GO" id="GO:0036297">
    <property type="term" value="P:interstrand cross-link repair"/>
    <property type="evidence" value="ECO:0007669"/>
    <property type="project" value="TreeGrafter"/>
</dbReference>
<dbReference type="GO" id="GO:0006289">
    <property type="term" value="P:nucleotide-excision repair"/>
    <property type="evidence" value="ECO:0007669"/>
    <property type="project" value="TreeGrafter"/>
</dbReference>
<feature type="non-terminal residue" evidence="2">
    <location>
        <position position="233"/>
    </location>
</feature>
<dbReference type="GO" id="GO:0043138">
    <property type="term" value="F:3'-5' DNA helicase activity"/>
    <property type="evidence" value="ECO:0007669"/>
    <property type="project" value="TreeGrafter"/>
</dbReference>
<dbReference type="AlphaFoldDB" id="X1I6G6"/>
<dbReference type="SMART" id="SM00490">
    <property type="entry name" value="HELICc"/>
    <property type="match status" value="1"/>
</dbReference>
<dbReference type="InterPro" id="IPR001650">
    <property type="entry name" value="Helicase_C-like"/>
</dbReference>
<dbReference type="Pfam" id="PF00271">
    <property type="entry name" value="Helicase_C"/>
    <property type="match status" value="1"/>
</dbReference>
<feature type="domain" description="Helicase C-terminal" evidence="1">
    <location>
        <begin position="13"/>
        <end position="168"/>
    </location>
</feature>
<evidence type="ECO:0000313" key="2">
    <source>
        <dbReference type="EMBL" id="GAH77307.1"/>
    </source>
</evidence>
<dbReference type="CDD" id="cd18797">
    <property type="entry name" value="SF2_C_Hrq"/>
    <property type="match status" value="1"/>
</dbReference>
<organism evidence="2">
    <name type="scientific">marine sediment metagenome</name>
    <dbReference type="NCBI Taxonomy" id="412755"/>
    <lineage>
        <taxon>unclassified sequences</taxon>
        <taxon>metagenomes</taxon>
        <taxon>ecological metagenomes</taxon>
    </lineage>
</organism>
<dbReference type="Gene3D" id="3.40.50.300">
    <property type="entry name" value="P-loop containing nucleotide triphosphate hydrolases"/>
    <property type="match status" value="1"/>
</dbReference>
<comment type="caution">
    <text evidence="2">The sequence shown here is derived from an EMBL/GenBank/DDBJ whole genome shotgun (WGS) entry which is preliminary data.</text>
</comment>
<name>X1I6G6_9ZZZZ</name>
<dbReference type="PANTHER" id="PTHR47957:SF3">
    <property type="entry name" value="ATP-DEPENDENT HELICASE HRQ1"/>
    <property type="match status" value="1"/>
</dbReference>
<sequence length="233" mass="25887">LAGGDRRSSLWEAVEIMTTMVREQVQTISFVRTRRASELIFRHCRELLEGVSHRLAQSVRAYRGGYLAEDRREIERLLASGEILGVASTNALELGIDIGSLDVCIIVGYPGTIASTWQQAGRAGRGKDDALVFLVGSNSPIDQYLLAHHQYLFEQNPEQAVVDPDNPHIAIGHLRSAIYELPLPDAEVETFGEFARPLLEILKEDDAVTCIDGVWYWARADYPAAEVKGRIQA</sequence>
<proteinExistence type="predicted"/>
<dbReference type="GO" id="GO:0005634">
    <property type="term" value="C:nucleus"/>
    <property type="evidence" value="ECO:0007669"/>
    <property type="project" value="TreeGrafter"/>
</dbReference>
<protein>
    <recommendedName>
        <fullName evidence="1">Helicase C-terminal domain-containing protein</fullName>
    </recommendedName>
</protein>
<dbReference type="PROSITE" id="PS51194">
    <property type="entry name" value="HELICASE_CTER"/>
    <property type="match status" value="1"/>
</dbReference>
<dbReference type="SUPFAM" id="SSF52540">
    <property type="entry name" value="P-loop containing nucleoside triphosphate hydrolases"/>
    <property type="match status" value="1"/>
</dbReference>
<gene>
    <name evidence="2" type="ORF">S03H2_62408</name>
</gene>
<dbReference type="PANTHER" id="PTHR47957">
    <property type="entry name" value="ATP-DEPENDENT HELICASE HRQ1"/>
    <property type="match status" value="1"/>
</dbReference>